<evidence type="ECO:0000256" key="2">
    <source>
        <dbReference type="ARBA" id="ARBA00022676"/>
    </source>
</evidence>
<keyword evidence="7" id="KW-0812">Transmembrane</keyword>
<keyword evidence="3 7" id="KW-0808">Transferase</keyword>
<dbReference type="STRING" id="15368.I1IQU0"/>
<dbReference type="PANTHER" id="PTHR31889:SF14">
    <property type="entry name" value="FUCOSYLTRANSFERASE"/>
    <property type="match status" value="1"/>
</dbReference>
<dbReference type="OMA" id="YWELATA"/>
<keyword evidence="7" id="KW-1133">Transmembrane helix</keyword>
<dbReference type="GeneID" id="100832070"/>
<keyword evidence="10" id="KW-1185">Reference proteome</keyword>
<evidence type="ECO:0000256" key="4">
    <source>
        <dbReference type="ARBA" id="ARBA00023034"/>
    </source>
</evidence>
<dbReference type="KEGG" id="bdi:100832070"/>
<dbReference type="eggNOG" id="ENOG502QTTA">
    <property type="taxonomic scope" value="Eukaryota"/>
</dbReference>
<dbReference type="GO" id="GO:0071555">
    <property type="term" value="P:cell wall organization"/>
    <property type="evidence" value="ECO:0007669"/>
    <property type="project" value="UniProtKB-UniRule"/>
</dbReference>
<dbReference type="FunFam" id="3.40.50.11340:FF:000005">
    <property type="entry name" value="Galactoside 2-alpha-L-fucosyltransferase"/>
    <property type="match status" value="1"/>
</dbReference>
<dbReference type="PANTHER" id="PTHR31889">
    <property type="entry name" value="FUCOSYLTRANSFERASE 2-RELATED"/>
    <property type="match status" value="1"/>
</dbReference>
<organism evidence="8">
    <name type="scientific">Brachypodium distachyon</name>
    <name type="common">Purple false brome</name>
    <name type="synonym">Trachynia distachya</name>
    <dbReference type="NCBI Taxonomy" id="15368"/>
    <lineage>
        <taxon>Eukaryota</taxon>
        <taxon>Viridiplantae</taxon>
        <taxon>Streptophyta</taxon>
        <taxon>Embryophyta</taxon>
        <taxon>Tracheophyta</taxon>
        <taxon>Spermatophyta</taxon>
        <taxon>Magnoliopsida</taxon>
        <taxon>Liliopsida</taxon>
        <taxon>Poales</taxon>
        <taxon>Poaceae</taxon>
        <taxon>BOP clade</taxon>
        <taxon>Pooideae</taxon>
        <taxon>Stipodae</taxon>
        <taxon>Brachypodieae</taxon>
        <taxon>Brachypodium</taxon>
    </lineage>
</organism>
<reference evidence="8" key="2">
    <citation type="submission" date="2017-06" db="EMBL/GenBank/DDBJ databases">
        <title>WGS assembly of Brachypodium distachyon.</title>
        <authorList>
            <consortium name="The International Brachypodium Initiative"/>
            <person name="Lucas S."/>
            <person name="Harmon-Smith M."/>
            <person name="Lail K."/>
            <person name="Tice H."/>
            <person name="Grimwood J."/>
            <person name="Bruce D."/>
            <person name="Barry K."/>
            <person name="Shu S."/>
            <person name="Lindquist E."/>
            <person name="Wang M."/>
            <person name="Pitluck S."/>
            <person name="Vogel J.P."/>
            <person name="Garvin D.F."/>
            <person name="Mockler T.C."/>
            <person name="Schmutz J."/>
            <person name="Rokhsar D."/>
            <person name="Bevan M.W."/>
        </authorList>
    </citation>
    <scope>NUCLEOTIDE SEQUENCE</scope>
    <source>
        <strain evidence="8">Bd21</strain>
    </source>
</reference>
<reference evidence="9" key="3">
    <citation type="submission" date="2018-08" db="UniProtKB">
        <authorList>
            <consortium name="EnsemblPlants"/>
        </authorList>
    </citation>
    <scope>IDENTIFICATION</scope>
    <source>
        <strain evidence="9">cv. Bd21</strain>
    </source>
</reference>
<evidence type="ECO:0000256" key="5">
    <source>
        <dbReference type="ARBA" id="ARBA00023180"/>
    </source>
</evidence>
<gene>
    <name evidence="9" type="primary">LOC100832070</name>
    <name evidence="8" type="ORF">BRADI_4g32407v3</name>
</gene>
<reference evidence="8 9" key="1">
    <citation type="journal article" date="2010" name="Nature">
        <title>Genome sequencing and analysis of the model grass Brachypodium distachyon.</title>
        <authorList>
            <consortium name="International Brachypodium Initiative"/>
        </authorList>
    </citation>
    <scope>NUCLEOTIDE SEQUENCE [LARGE SCALE GENOMIC DNA]</scope>
    <source>
        <strain evidence="8 9">Bd21</strain>
    </source>
</reference>
<dbReference type="EMBL" id="CM000883">
    <property type="protein sequence ID" value="PNT64736.1"/>
    <property type="molecule type" value="Genomic_DNA"/>
</dbReference>
<evidence type="ECO:0000256" key="6">
    <source>
        <dbReference type="ARBA" id="ARBA00023316"/>
    </source>
</evidence>
<evidence type="ECO:0000313" key="8">
    <source>
        <dbReference type="EMBL" id="PNT64736.1"/>
    </source>
</evidence>
<evidence type="ECO:0000256" key="1">
    <source>
        <dbReference type="ARBA" id="ARBA00010481"/>
    </source>
</evidence>
<evidence type="ECO:0000256" key="3">
    <source>
        <dbReference type="ARBA" id="ARBA00022679"/>
    </source>
</evidence>
<keyword evidence="2 7" id="KW-0328">Glycosyltransferase</keyword>
<dbReference type="GO" id="GO:0042546">
    <property type="term" value="P:cell wall biogenesis"/>
    <property type="evidence" value="ECO:0007669"/>
    <property type="project" value="InterPro"/>
</dbReference>
<dbReference type="InterPro" id="IPR004938">
    <property type="entry name" value="XG_FTase"/>
</dbReference>
<comment type="subcellular location">
    <subcellularLocation>
        <location evidence="7">Golgi apparatus</location>
        <location evidence="7">Golgi stack membrane</location>
        <topology evidence="7">Single-pass type II membrane protein</topology>
    </subcellularLocation>
</comment>
<keyword evidence="5" id="KW-0325">Glycoprotein</keyword>
<dbReference type="GO" id="GO:0009969">
    <property type="term" value="P:xyloglucan biosynthetic process"/>
    <property type="evidence" value="ECO:0000318"/>
    <property type="project" value="GO_Central"/>
</dbReference>
<keyword evidence="7" id="KW-0472">Membrane</keyword>
<comment type="function">
    <text evidence="7">May be involved in cell wall biosynthesis.</text>
</comment>
<evidence type="ECO:0000313" key="9">
    <source>
        <dbReference type="EnsemblPlants" id="PNT64736"/>
    </source>
</evidence>
<dbReference type="GO" id="GO:0032580">
    <property type="term" value="C:Golgi cisterna membrane"/>
    <property type="evidence" value="ECO:0007669"/>
    <property type="project" value="UniProtKB-SubCell"/>
</dbReference>
<dbReference type="GO" id="GO:0008107">
    <property type="term" value="F:galactoside 2-alpha-L-fucosyltransferase activity"/>
    <property type="evidence" value="ECO:0007669"/>
    <property type="project" value="InterPro"/>
</dbReference>
<dbReference type="HOGENOM" id="CLU_001992_2_1_1"/>
<accession>I1IQU0</accession>
<name>I1IQU0_BRADI</name>
<dbReference type="Pfam" id="PF03254">
    <property type="entry name" value="XG_FTase"/>
    <property type="match status" value="1"/>
</dbReference>
<keyword evidence="6 7" id="KW-0961">Cell wall biogenesis/degradation</keyword>
<protein>
    <recommendedName>
        <fullName evidence="7">Fucosyltransferase</fullName>
        <ecNumber evidence="7">2.4.1.-</ecNumber>
    </recommendedName>
</protein>
<evidence type="ECO:0000313" key="10">
    <source>
        <dbReference type="Proteomes" id="UP000008810"/>
    </source>
</evidence>
<sequence length="575" mass="64199">MPQLEMETGRDGAPRKEAEGHWLNAEEPAPASVVTPWVEKLSQRRPWGWAANAVLVALIISVPPMAILFGVGARNSASAVWIGATNALRLGPATAHDDRRLGGLLADGFDEGACHSRFQSATYRRNARKKPSPYLVTKLRQQEALQRRCGPGTAAYSNALEQLRAGKKQSHTGGECRYLVSISYQGLGNRILAATSAFLYAMLTDRVLLVDPSNQMGDLFCEPFPDTTWLLAQASFPLTNYSSFNIDTAESYANMLKNKVIGTNDNEASSTMRPAFAYIHLNHDASDQDKLFFCDEDQRNLRDFQWLVMRTDNYIVPGLFLITAFQEELDMLFPEPDTVFHHLGRYLFHPNNNVWGLITRYYDAYLATAHQRVGIQVRVFGKDKESPKLLEQITTCTQKDNLLPELGEPTDPVNRPAARKSTKAVLVTSLKAWYYEKLKSMYWEHSTVTGEAVSLHQPSHEEYQQFAAKSHDAKAWAEIYLLSLSDALVTTGLSTFGYVAQGLGGLTPWVMYKPANGSVVPNPPCGQDVSMEPCFLQPAFYDCRTKQAADVSKIVPHVQRCNDTRWGLKLVPRSV</sequence>
<proteinExistence type="inferred from homology"/>
<feature type="transmembrane region" description="Helical" evidence="7">
    <location>
        <begin position="49"/>
        <end position="71"/>
    </location>
</feature>
<dbReference type="EC" id="2.4.1.-" evidence="7"/>
<dbReference type="Gene3D" id="3.40.50.11340">
    <property type="match status" value="1"/>
</dbReference>
<dbReference type="RefSeq" id="XP_024311131.1">
    <property type="nucleotide sequence ID" value="XM_024455363.1"/>
</dbReference>
<evidence type="ECO:0000256" key="7">
    <source>
        <dbReference type="RuleBase" id="RU367004"/>
    </source>
</evidence>
<dbReference type="EnsemblPlants" id="PNT64736">
    <property type="protein sequence ID" value="PNT64736"/>
    <property type="gene ID" value="BRADI_4g32407v3"/>
</dbReference>
<dbReference type="Gramene" id="PNT64736">
    <property type="protein sequence ID" value="PNT64736"/>
    <property type="gene ID" value="BRADI_4g32407v3"/>
</dbReference>
<dbReference type="AlphaFoldDB" id="I1IQU0"/>
<comment type="similarity">
    <text evidence="1 7">Belongs to the glycosyltransferase 37 family.</text>
</comment>
<keyword evidence="4 7" id="KW-0333">Golgi apparatus</keyword>
<dbReference type="OrthoDB" id="428346at2759"/>
<dbReference type="Proteomes" id="UP000008810">
    <property type="component" value="Chromosome 4"/>
</dbReference>